<organism evidence="2 3">
    <name type="scientific">Sphingomonas crocodyli</name>
    <dbReference type="NCBI Taxonomy" id="1979270"/>
    <lineage>
        <taxon>Bacteria</taxon>
        <taxon>Pseudomonadati</taxon>
        <taxon>Pseudomonadota</taxon>
        <taxon>Alphaproteobacteria</taxon>
        <taxon>Sphingomonadales</taxon>
        <taxon>Sphingomonadaceae</taxon>
        <taxon>Sphingomonas</taxon>
    </lineage>
</organism>
<dbReference type="OrthoDB" id="9808748at2"/>
<proteinExistence type="predicted"/>
<evidence type="ECO:0000256" key="1">
    <source>
        <dbReference type="SAM" id="Phobius"/>
    </source>
</evidence>
<comment type="caution">
    <text evidence="2">The sequence shown here is derived from an EMBL/GenBank/DDBJ whole genome shotgun (WGS) entry which is preliminary data.</text>
</comment>
<reference evidence="2 3" key="1">
    <citation type="submission" date="2019-01" db="EMBL/GenBank/DDBJ databases">
        <authorList>
            <person name="Chen W.-M."/>
        </authorList>
    </citation>
    <scope>NUCLEOTIDE SEQUENCE [LARGE SCALE GENOMIC DNA]</scope>
    <source>
        <strain evidence="2 3">CCP-7</strain>
    </source>
</reference>
<accession>A0A437M5W6</accession>
<keyword evidence="1" id="KW-0472">Membrane</keyword>
<dbReference type="InterPro" id="IPR036927">
    <property type="entry name" value="Cyt_c_oxase-like_su1_sf"/>
</dbReference>
<evidence type="ECO:0000313" key="3">
    <source>
        <dbReference type="Proteomes" id="UP000282971"/>
    </source>
</evidence>
<evidence type="ECO:0008006" key="4">
    <source>
        <dbReference type="Google" id="ProtNLM"/>
    </source>
</evidence>
<evidence type="ECO:0000313" key="2">
    <source>
        <dbReference type="EMBL" id="RVT92955.1"/>
    </source>
</evidence>
<dbReference type="AlphaFoldDB" id="A0A437M5W6"/>
<keyword evidence="1" id="KW-1133">Transmembrane helix</keyword>
<feature type="transmembrane region" description="Helical" evidence="1">
    <location>
        <begin position="72"/>
        <end position="96"/>
    </location>
</feature>
<feature type="transmembrane region" description="Helical" evidence="1">
    <location>
        <begin position="47"/>
        <end position="65"/>
    </location>
</feature>
<protein>
    <recommendedName>
        <fullName evidence="4">Cytochrome-c oxidase</fullName>
    </recommendedName>
</protein>
<feature type="transmembrane region" description="Helical" evidence="1">
    <location>
        <begin position="102"/>
        <end position="124"/>
    </location>
</feature>
<feature type="transmembrane region" description="Helical" evidence="1">
    <location>
        <begin position="7"/>
        <end position="27"/>
    </location>
</feature>
<gene>
    <name evidence="2" type="ORF">EOD43_03340</name>
</gene>
<dbReference type="EMBL" id="SACN01000001">
    <property type="protein sequence ID" value="RVT92955.1"/>
    <property type="molecule type" value="Genomic_DNA"/>
</dbReference>
<name>A0A437M5W6_9SPHN</name>
<dbReference type="SUPFAM" id="SSF81442">
    <property type="entry name" value="Cytochrome c oxidase subunit I-like"/>
    <property type="match status" value="1"/>
</dbReference>
<dbReference type="RefSeq" id="WP_127741081.1">
    <property type="nucleotide sequence ID" value="NZ_SACN01000001.1"/>
</dbReference>
<dbReference type="Proteomes" id="UP000282971">
    <property type="component" value="Unassembled WGS sequence"/>
</dbReference>
<sequence length="126" mass="13836">MNFRDKLPIYYIAAASLYAVAGMGLGLYMHLTHWKRPIPFHGHLDSVGWLSLAVVGIVLHIFPWARDHKLALLQFVLLQVGSFLMLGGLPLVILGITNIPVTVGALMVPTGFVVFSVIIISGVFRK</sequence>
<keyword evidence="1" id="KW-0812">Transmembrane</keyword>
<keyword evidence="3" id="KW-1185">Reference proteome</keyword>